<dbReference type="PANTHER" id="PTHR12726:SF0">
    <property type="entry name" value="CERAMIDE GLUCOSYLTRANSFERASE"/>
    <property type="match status" value="1"/>
</dbReference>
<keyword evidence="7 9" id="KW-1133">Transmembrane helix</keyword>
<dbReference type="RefSeq" id="WP_110989019.1">
    <property type="nucleotide sequence ID" value="NZ_CAWNWM010000037.1"/>
</dbReference>
<organism evidence="10 11">
    <name type="scientific">Acaryochloris thomasi RCC1774</name>
    <dbReference type="NCBI Taxonomy" id="1764569"/>
    <lineage>
        <taxon>Bacteria</taxon>
        <taxon>Bacillati</taxon>
        <taxon>Cyanobacteriota</taxon>
        <taxon>Cyanophyceae</taxon>
        <taxon>Acaryochloridales</taxon>
        <taxon>Acaryochloridaceae</taxon>
        <taxon>Acaryochloris</taxon>
        <taxon>Acaryochloris thomasi</taxon>
    </lineage>
</organism>
<evidence type="ECO:0000256" key="9">
    <source>
        <dbReference type="SAM" id="Phobius"/>
    </source>
</evidence>
<dbReference type="Proteomes" id="UP000248857">
    <property type="component" value="Unassembled WGS sequence"/>
</dbReference>
<feature type="transmembrane region" description="Helical" evidence="9">
    <location>
        <begin position="6"/>
        <end position="27"/>
    </location>
</feature>
<dbReference type="GO" id="GO:0008120">
    <property type="term" value="F:ceramide glucosyltransferase activity"/>
    <property type="evidence" value="ECO:0007669"/>
    <property type="project" value="TreeGrafter"/>
</dbReference>
<proteinExistence type="predicted"/>
<comment type="pathway">
    <text evidence="2">Lipid metabolism; sphingolipid metabolism.</text>
</comment>
<evidence type="ECO:0000313" key="10">
    <source>
        <dbReference type="EMBL" id="PZD70449.1"/>
    </source>
</evidence>
<dbReference type="EMBL" id="PQWO01000037">
    <property type="protein sequence ID" value="PZD70449.1"/>
    <property type="molecule type" value="Genomic_DNA"/>
</dbReference>
<evidence type="ECO:0000256" key="5">
    <source>
        <dbReference type="ARBA" id="ARBA00022679"/>
    </source>
</evidence>
<evidence type="ECO:0000256" key="8">
    <source>
        <dbReference type="ARBA" id="ARBA00023136"/>
    </source>
</evidence>
<evidence type="ECO:0000256" key="1">
    <source>
        <dbReference type="ARBA" id="ARBA00004141"/>
    </source>
</evidence>
<dbReference type="InterPro" id="IPR029044">
    <property type="entry name" value="Nucleotide-diphossugar_trans"/>
</dbReference>
<gene>
    <name evidence="10" type="ORF">C1752_12232</name>
</gene>
<keyword evidence="11" id="KW-1185">Reference proteome</keyword>
<comment type="caution">
    <text evidence="10">The sequence shown here is derived from an EMBL/GenBank/DDBJ whole genome shotgun (WGS) entry which is preliminary data.</text>
</comment>
<protein>
    <recommendedName>
        <fullName evidence="12">Glycosyltransferase</fullName>
    </recommendedName>
</protein>
<evidence type="ECO:0000313" key="11">
    <source>
        <dbReference type="Proteomes" id="UP000248857"/>
    </source>
</evidence>
<dbReference type="Pfam" id="PF13506">
    <property type="entry name" value="Glyco_transf_21"/>
    <property type="match status" value="1"/>
</dbReference>
<feature type="transmembrane region" description="Helical" evidence="9">
    <location>
        <begin position="311"/>
        <end position="335"/>
    </location>
</feature>
<comment type="pathway">
    <text evidence="3">Sphingolipid metabolism.</text>
</comment>
<name>A0A2W1J7L1_9CYAN</name>
<keyword evidence="6 9" id="KW-0812">Transmembrane</keyword>
<evidence type="ECO:0000256" key="3">
    <source>
        <dbReference type="ARBA" id="ARBA00004991"/>
    </source>
</evidence>
<dbReference type="PANTHER" id="PTHR12726">
    <property type="entry name" value="CERAMIDE GLUCOSYLTRANSFERASE"/>
    <property type="match status" value="1"/>
</dbReference>
<dbReference type="GO" id="GO:0016020">
    <property type="term" value="C:membrane"/>
    <property type="evidence" value="ECO:0007669"/>
    <property type="project" value="UniProtKB-SubCell"/>
</dbReference>
<feature type="transmembrane region" description="Helical" evidence="9">
    <location>
        <begin position="285"/>
        <end position="305"/>
    </location>
</feature>
<keyword evidence="5" id="KW-0808">Transferase</keyword>
<keyword evidence="8 9" id="KW-0472">Membrane</keyword>
<evidence type="ECO:0000256" key="7">
    <source>
        <dbReference type="ARBA" id="ARBA00022989"/>
    </source>
</evidence>
<reference evidence="10 11" key="1">
    <citation type="journal article" date="2018" name="Sci. Rep.">
        <title>A novel species of the marine cyanobacterium Acaryochloris with a unique pigment content and lifestyle.</title>
        <authorList>
            <person name="Partensky F."/>
            <person name="Six C."/>
            <person name="Ratin M."/>
            <person name="Garczarek L."/>
            <person name="Vaulot D."/>
            <person name="Probert I."/>
            <person name="Calteau A."/>
            <person name="Gourvil P."/>
            <person name="Marie D."/>
            <person name="Grebert T."/>
            <person name="Bouchier C."/>
            <person name="Le Panse S."/>
            <person name="Gachenot M."/>
            <person name="Rodriguez F."/>
            <person name="Garrido J.L."/>
        </authorList>
    </citation>
    <scope>NUCLEOTIDE SEQUENCE [LARGE SCALE GENOMIC DNA]</scope>
    <source>
        <strain evidence="10 11">RCC1774</strain>
    </source>
</reference>
<dbReference type="SUPFAM" id="SSF53448">
    <property type="entry name" value="Nucleotide-diphospho-sugar transferases"/>
    <property type="match status" value="1"/>
</dbReference>
<evidence type="ECO:0000256" key="4">
    <source>
        <dbReference type="ARBA" id="ARBA00022676"/>
    </source>
</evidence>
<dbReference type="AlphaFoldDB" id="A0A2W1J7L1"/>
<dbReference type="GO" id="GO:0006679">
    <property type="term" value="P:glucosylceramide biosynthetic process"/>
    <property type="evidence" value="ECO:0007669"/>
    <property type="project" value="TreeGrafter"/>
</dbReference>
<keyword evidence="4" id="KW-0328">Glycosyltransferase</keyword>
<evidence type="ECO:0000256" key="2">
    <source>
        <dbReference type="ARBA" id="ARBA00004760"/>
    </source>
</evidence>
<evidence type="ECO:0000256" key="6">
    <source>
        <dbReference type="ARBA" id="ARBA00022692"/>
    </source>
</evidence>
<accession>A0A2W1J7L1</accession>
<sequence>MNRINLLLVIPIVFSITAKLVGLILAIKYFKQESFNKSDEKPSISIIVPVRGLDQGAEENYKSYLSQKYSGTYDIIFALEDSDDPATLLLKKIQKESLNSCPVHIVYSHNCLGSGKLKNQIAGIQKSNNDVFVLVDSDVRLSPDFLSRHASSIVTNDEIGIAFAVPAAVGSKNWIAALHNISVCASIINSGVSAQQEKISAAVGSCMVTRREVVERIGGLECIAKNKVGLDISFSQAVTKAGYRLKLLREPARIYHHTDTLRRLWWQVHRWLVTIRYYFPSLTPITIFLGIPFWWSLAFLITTILSGNFQILGIFLVICTLVTDITSAAAINIFIVRDKQLWPFLWVAALSEIWVFPIFIQSIFSKRVLWRNRWITLDTDTLSAG</sequence>
<feature type="transmembrane region" description="Helical" evidence="9">
    <location>
        <begin position="342"/>
        <end position="364"/>
    </location>
</feature>
<evidence type="ECO:0008006" key="12">
    <source>
        <dbReference type="Google" id="ProtNLM"/>
    </source>
</evidence>
<dbReference type="InterPro" id="IPR025993">
    <property type="entry name" value="Ceramide_glucosylTrfase"/>
</dbReference>
<comment type="subcellular location">
    <subcellularLocation>
        <location evidence="1">Membrane</location>
        <topology evidence="1">Multi-pass membrane protein</topology>
    </subcellularLocation>
</comment>
<dbReference type="Gene3D" id="3.90.550.10">
    <property type="entry name" value="Spore Coat Polysaccharide Biosynthesis Protein SpsA, Chain A"/>
    <property type="match status" value="1"/>
</dbReference>
<dbReference type="OrthoDB" id="9814255at2"/>